<dbReference type="Proteomes" id="UP001634394">
    <property type="component" value="Unassembled WGS sequence"/>
</dbReference>
<evidence type="ECO:0000313" key="2">
    <source>
        <dbReference type="Proteomes" id="UP001634394"/>
    </source>
</evidence>
<keyword evidence="2" id="KW-1185">Reference proteome</keyword>
<gene>
    <name evidence="1" type="ORF">ACJMK2_016028</name>
</gene>
<reference evidence="1 2" key="1">
    <citation type="submission" date="2024-11" db="EMBL/GenBank/DDBJ databases">
        <title>Chromosome-level genome assembly of the freshwater bivalve Anodonta woodiana.</title>
        <authorList>
            <person name="Chen X."/>
        </authorList>
    </citation>
    <scope>NUCLEOTIDE SEQUENCE [LARGE SCALE GENOMIC DNA]</scope>
    <source>
        <strain evidence="1">MN2024</strain>
        <tissue evidence="1">Gills</tissue>
    </source>
</reference>
<comment type="caution">
    <text evidence="1">The sequence shown here is derived from an EMBL/GenBank/DDBJ whole genome shotgun (WGS) entry which is preliminary data.</text>
</comment>
<name>A0ABD3UTH1_SINWO</name>
<organism evidence="1 2">
    <name type="scientific">Sinanodonta woodiana</name>
    <name type="common">Chinese pond mussel</name>
    <name type="synonym">Anodonta woodiana</name>
    <dbReference type="NCBI Taxonomy" id="1069815"/>
    <lineage>
        <taxon>Eukaryota</taxon>
        <taxon>Metazoa</taxon>
        <taxon>Spiralia</taxon>
        <taxon>Lophotrochozoa</taxon>
        <taxon>Mollusca</taxon>
        <taxon>Bivalvia</taxon>
        <taxon>Autobranchia</taxon>
        <taxon>Heteroconchia</taxon>
        <taxon>Palaeoheterodonta</taxon>
        <taxon>Unionida</taxon>
        <taxon>Unionoidea</taxon>
        <taxon>Unionidae</taxon>
        <taxon>Unioninae</taxon>
        <taxon>Sinanodonta</taxon>
    </lineage>
</organism>
<accession>A0ABD3UTH1</accession>
<evidence type="ECO:0000313" key="1">
    <source>
        <dbReference type="EMBL" id="KAL3852375.1"/>
    </source>
</evidence>
<dbReference type="EMBL" id="JBJQND010000015">
    <property type="protein sequence ID" value="KAL3852375.1"/>
    <property type="molecule type" value="Genomic_DNA"/>
</dbReference>
<evidence type="ECO:0008006" key="3">
    <source>
        <dbReference type="Google" id="ProtNLM"/>
    </source>
</evidence>
<proteinExistence type="predicted"/>
<dbReference type="AlphaFoldDB" id="A0ABD3UTH1"/>
<protein>
    <recommendedName>
        <fullName evidence="3">LAGLIDADG homing endonuclease</fullName>
    </recommendedName>
</protein>
<sequence>MNKSSSRVVIIRNWIVVGNRHHYGNPLNPYYQVAVAVFDGLQNIGNLKFDSTKCICKILQGNSHTTKILIKPKYDAEVVSKKNGPQQMCVAAFRGRP</sequence>